<evidence type="ECO:0000256" key="2">
    <source>
        <dbReference type="ARBA" id="ARBA00022803"/>
    </source>
</evidence>
<keyword evidence="2 3" id="KW-0802">TPR repeat</keyword>
<reference evidence="5 6" key="1">
    <citation type="submission" date="2018-06" db="EMBL/GenBank/DDBJ databases">
        <title>Comparative genomics of Brasilonema spp. strains.</title>
        <authorList>
            <person name="Alvarenga D.O."/>
            <person name="Fiore M.F."/>
            <person name="Varani A.M."/>
        </authorList>
    </citation>
    <scope>NUCLEOTIDE SEQUENCE [LARGE SCALE GENOMIC DNA]</scope>
    <source>
        <strain evidence="5 6">SPC951</strain>
    </source>
</reference>
<dbReference type="InterPro" id="IPR019734">
    <property type="entry name" value="TPR_rpt"/>
</dbReference>
<dbReference type="EMBL" id="QMEB01000121">
    <property type="protein sequence ID" value="NMG20885.1"/>
    <property type="molecule type" value="Genomic_DNA"/>
</dbReference>
<sequence>MKQTILATESLLTLAGEPSTGVSQPAEATTVEENSLAGKYIKDFHSSSSSVGNDFAGILVTVGIILALGSTVCVLHKSLHLGKPSSSRADSLHTAENKRQSTQEDITSGNQEITPTVYIEKAYTSWRQGDVQKALAELNNGIRLYPHDAYLYTERANFRRKNLGDNQGALEDYTQAIDLHPDNALFYLWRSQLYHEIGDILKAMTDYNTAIRLAPEDTMYHVSPTNANSLRG</sequence>
<dbReference type="SUPFAM" id="SSF48452">
    <property type="entry name" value="TPR-like"/>
    <property type="match status" value="1"/>
</dbReference>
<dbReference type="Gene3D" id="1.25.40.10">
    <property type="entry name" value="Tetratricopeptide repeat domain"/>
    <property type="match status" value="1"/>
</dbReference>
<feature type="repeat" description="TPR" evidence="3">
    <location>
        <begin position="184"/>
        <end position="217"/>
    </location>
</feature>
<evidence type="ECO:0000256" key="1">
    <source>
        <dbReference type="ARBA" id="ARBA00022737"/>
    </source>
</evidence>
<dbReference type="InterPro" id="IPR011990">
    <property type="entry name" value="TPR-like_helical_dom_sf"/>
</dbReference>
<name>A0ABX1PBI6_9CYAN</name>
<dbReference type="Pfam" id="PF13414">
    <property type="entry name" value="TPR_11"/>
    <property type="match status" value="1"/>
</dbReference>
<protein>
    <recommendedName>
        <fullName evidence="7">Tetratricopeptide repeat protein</fullName>
    </recommendedName>
</protein>
<evidence type="ECO:0000313" key="6">
    <source>
        <dbReference type="Proteomes" id="UP000718564"/>
    </source>
</evidence>
<dbReference type="RefSeq" id="WP_169156142.1">
    <property type="nucleotide sequence ID" value="NZ_CAWPJE010000113.1"/>
</dbReference>
<evidence type="ECO:0000256" key="4">
    <source>
        <dbReference type="SAM" id="MobiDB-lite"/>
    </source>
</evidence>
<gene>
    <name evidence="5" type="ORF">DP116_16035</name>
</gene>
<proteinExistence type="predicted"/>
<organism evidence="5 6">
    <name type="scientific">Brasilonema bromeliae SPC951</name>
    <dbReference type="NCBI Taxonomy" id="385972"/>
    <lineage>
        <taxon>Bacteria</taxon>
        <taxon>Bacillati</taxon>
        <taxon>Cyanobacteriota</taxon>
        <taxon>Cyanophyceae</taxon>
        <taxon>Nostocales</taxon>
        <taxon>Scytonemataceae</taxon>
        <taxon>Brasilonema</taxon>
        <taxon>Bromeliae group (in: Brasilonema)</taxon>
    </lineage>
</organism>
<feature type="region of interest" description="Disordered" evidence="4">
    <location>
        <begin position="83"/>
        <end position="111"/>
    </location>
</feature>
<feature type="compositionally biased region" description="Basic and acidic residues" evidence="4">
    <location>
        <begin position="90"/>
        <end position="102"/>
    </location>
</feature>
<dbReference type="PANTHER" id="PTHR44858">
    <property type="entry name" value="TETRATRICOPEPTIDE REPEAT PROTEIN 6"/>
    <property type="match status" value="1"/>
</dbReference>
<keyword evidence="1" id="KW-0677">Repeat</keyword>
<dbReference type="PANTHER" id="PTHR44858:SF1">
    <property type="entry name" value="UDP-N-ACETYLGLUCOSAMINE--PEPTIDE N-ACETYLGLUCOSAMINYLTRANSFERASE SPINDLY-RELATED"/>
    <property type="match status" value="1"/>
</dbReference>
<dbReference type="SMART" id="SM00028">
    <property type="entry name" value="TPR"/>
    <property type="match status" value="3"/>
</dbReference>
<evidence type="ECO:0000313" key="5">
    <source>
        <dbReference type="EMBL" id="NMG20885.1"/>
    </source>
</evidence>
<evidence type="ECO:0008006" key="7">
    <source>
        <dbReference type="Google" id="ProtNLM"/>
    </source>
</evidence>
<accession>A0ABX1PBI6</accession>
<comment type="caution">
    <text evidence="5">The sequence shown here is derived from an EMBL/GenBank/DDBJ whole genome shotgun (WGS) entry which is preliminary data.</text>
</comment>
<dbReference type="Proteomes" id="UP000718564">
    <property type="component" value="Unassembled WGS sequence"/>
</dbReference>
<evidence type="ECO:0000256" key="3">
    <source>
        <dbReference type="PROSITE-ProRule" id="PRU00339"/>
    </source>
</evidence>
<keyword evidence="6" id="KW-1185">Reference proteome</keyword>
<dbReference type="InterPro" id="IPR050498">
    <property type="entry name" value="Ycf3"/>
</dbReference>
<dbReference type="PROSITE" id="PS50005">
    <property type="entry name" value="TPR"/>
    <property type="match status" value="1"/>
</dbReference>